<reference evidence="5 6" key="1">
    <citation type="submission" date="2022-10" db="EMBL/GenBank/DDBJ databases">
        <title>Paucibacter sp. hw1 Genome sequencing.</title>
        <authorList>
            <person name="Park S."/>
        </authorList>
    </citation>
    <scope>NUCLEOTIDE SEQUENCE [LARGE SCALE GENOMIC DNA]</scope>
    <source>
        <strain evidence="6">hw1</strain>
    </source>
</reference>
<dbReference type="Gene3D" id="2.40.50.1020">
    <property type="entry name" value="LytTr DNA-binding domain"/>
    <property type="match status" value="1"/>
</dbReference>
<organism evidence="5 6">
    <name type="scientific">Roseateles albus</name>
    <dbReference type="NCBI Taxonomy" id="2987525"/>
    <lineage>
        <taxon>Bacteria</taxon>
        <taxon>Pseudomonadati</taxon>
        <taxon>Pseudomonadota</taxon>
        <taxon>Betaproteobacteria</taxon>
        <taxon>Burkholderiales</taxon>
        <taxon>Sphaerotilaceae</taxon>
        <taxon>Roseateles</taxon>
    </lineage>
</organism>
<feature type="domain" description="HTH LytTR-type" evidence="4">
    <location>
        <begin position="189"/>
        <end position="291"/>
    </location>
</feature>
<evidence type="ECO:0000313" key="6">
    <source>
        <dbReference type="Proteomes" id="UP001221189"/>
    </source>
</evidence>
<comment type="caution">
    <text evidence="5">The sequence shown here is derived from an EMBL/GenBank/DDBJ whole genome shotgun (WGS) entry which is preliminary data.</text>
</comment>
<dbReference type="Pfam" id="PF04397">
    <property type="entry name" value="LytTR"/>
    <property type="match status" value="1"/>
</dbReference>
<evidence type="ECO:0000313" key="5">
    <source>
        <dbReference type="EMBL" id="MDC8771429.1"/>
    </source>
</evidence>
<dbReference type="RefSeq" id="WP_273599728.1">
    <property type="nucleotide sequence ID" value="NZ_JAQQXT010000004.1"/>
</dbReference>
<evidence type="ECO:0000256" key="2">
    <source>
        <dbReference type="PROSITE-ProRule" id="PRU00169"/>
    </source>
</evidence>
<dbReference type="InterPro" id="IPR011006">
    <property type="entry name" value="CheY-like_superfamily"/>
</dbReference>
<dbReference type="SMART" id="SM00850">
    <property type="entry name" value="LytTR"/>
    <property type="match status" value="1"/>
</dbReference>
<feature type="domain" description="Response regulatory" evidence="3">
    <location>
        <begin position="13"/>
        <end position="139"/>
    </location>
</feature>
<evidence type="ECO:0000256" key="1">
    <source>
        <dbReference type="ARBA" id="ARBA00023125"/>
    </source>
</evidence>
<dbReference type="InterPro" id="IPR007492">
    <property type="entry name" value="LytTR_DNA-bd_dom"/>
</dbReference>
<proteinExistence type="predicted"/>
<dbReference type="PANTHER" id="PTHR48111:SF69">
    <property type="entry name" value="RESPONSE REGULATOR RECEIVER"/>
    <property type="match status" value="1"/>
</dbReference>
<dbReference type="InterPro" id="IPR001789">
    <property type="entry name" value="Sig_transdc_resp-reg_receiver"/>
</dbReference>
<keyword evidence="1 5" id="KW-0238">DNA-binding</keyword>
<dbReference type="SUPFAM" id="SSF52172">
    <property type="entry name" value="CheY-like"/>
    <property type="match status" value="1"/>
</dbReference>
<sequence>MNSTQHSDSPRIRAVLADDERLMREQLRARLSEVWPDLEIVAEAKNGLEAVELVRQHRPDLVFLDIRMPGLTGVDAARQIAQMGGGDDVPEGEDWVLPEIVFITAYDQYAVEAFEQGVADYVLKPAERERLALTVQRIKKRLAMRDGSDGPAAAEAPDDSRAAAPLQQLLHKLSAQINPASAPKYLQWIQATVGQAIQMIPVEDVLFFISDEKYTRVQTARVEALIRKPIKELVDELDPALFWQVHRSTLVNARAIDGITRDFRGRQMVGVKGLTEKLEVSRSYTHLFKGM</sequence>
<dbReference type="Gene3D" id="3.40.50.2300">
    <property type="match status" value="1"/>
</dbReference>
<dbReference type="PROSITE" id="PS50930">
    <property type="entry name" value="HTH_LYTTR"/>
    <property type="match status" value="1"/>
</dbReference>
<dbReference type="InterPro" id="IPR039420">
    <property type="entry name" value="WalR-like"/>
</dbReference>
<dbReference type="PANTHER" id="PTHR48111">
    <property type="entry name" value="REGULATOR OF RPOS"/>
    <property type="match status" value="1"/>
</dbReference>
<keyword evidence="6" id="KW-1185">Reference proteome</keyword>
<feature type="modified residue" description="4-aspartylphosphate" evidence="2">
    <location>
        <position position="65"/>
    </location>
</feature>
<dbReference type="EMBL" id="JAQQXT010000004">
    <property type="protein sequence ID" value="MDC8771429.1"/>
    <property type="molecule type" value="Genomic_DNA"/>
</dbReference>
<name>A0ABT5KBW9_9BURK</name>
<dbReference type="SMART" id="SM00448">
    <property type="entry name" value="REC"/>
    <property type="match status" value="1"/>
</dbReference>
<dbReference type="Pfam" id="PF00072">
    <property type="entry name" value="Response_reg"/>
    <property type="match status" value="1"/>
</dbReference>
<dbReference type="PROSITE" id="PS50110">
    <property type="entry name" value="RESPONSE_REGULATORY"/>
    <property type="match status" value="1"/>
</dbReference>
<keyword evidence="2" id="KW-0597">Phosphoprotein</keyword>
<dbReference type="GO" id="GO:0003677">
    <property type="term" value="F:DNA binding"/>
    <property type="evidence" value="ECO:0007669"/>
    <property type="project" value="UniProtKB-KW"/>
</dbReference>
<evidence type="ECO:0000259" key="3">
    <source>
        <dbReference type="PROSITE" id="PS50110"/>
    </source>
</evidence>
<dbReference type="Proteomes" id="UP001221189">
    <property type="component" value="Unassembled WGS sequence"/>
</dbReference>
<protein>
    <submittedName>
        <fullName evidence="5">LytTR family DNA-binding domain-containing protein</fullName>
    </submittedName>
</protein>
<accession>A0ABT5KBW9</accession>
<gene>
    <name evidence="5" type="ORF">PRZ03_07575</name>
</gene>
<evidence type="ECO:0000259" key="4">
    <source>
        <dbReference type="PROSITE" id="PS50930"/>
    </source>
</evidence>